<accession>A0ABR2J1F1</accession>
<organism evidence="1 2">
    <name type="scientific">Tritrichomonas musculus</name>
    <dbReference type="NCBI Taxonomy" id="1915356"/>
    <lineage>
        <taxon>Eukaryota</taxon>
        <taxon>Metamonada</taxon>
        <taxon>Parabasalia</taxon>
        <taxon>Tritrichomonadida</taxon>
        <taxon>Tritrichomonadidae</taxon>
        <taxon>Tritrichomonas</taxon>
    </lineage>
</organism>
<keyword evidence="2" id="KW-1185">Reference proteome</keyword>
<sequence>MSSFNVPVKKGLMSFPTPPSIITLVLKVESKNAIQELFDFFSKSVACLHFRYIDDCNLEYNKNKIFQYTIPSELTDLGKICSYVGHNFTPPKEESFGSIAINEENKIIALNVSHRFCDGGFFKFLLDKFNKHEFPEQLPILPRFSAEIFRNEINDAPDIKSLFNDPSIFRLIPNKITTKTHPSSYFINYDIKMKANEFKAYDESKNSPRSITDLMYLSHYFASACYKEKLFDKFSVATIIDLRESLNYKPDFLNCYQCAQIIPTVSNISPNDKLSDLSIRLRNDLKLQRKQNKQFAMLKAKCDINSIVHGIMLYYSAVGVMNIKRPIIDAYAGILVNCSNPKSISVVNDQVTLFNWSVRDDERKKNDFTTQILYNPNIFDSSEMSLYGRRIKYFLHNISLDQKIGDVYNIIKKVK</sequence>
<dbReference type="EMBL" id="JAPFFF010000013">
    <property type="protein sequence ID" value="KAK8871298.1"/>
    <property type="molecule type" value="Genomic_DNA"/>
</dbReference>
<proteinExistence type="predicted"/>
<protein>
    <submittedName>
        <fullName evidence="1">Uncharacterized protein</fullName>
    </submittedName>
</protein>
<evidence type="ECO:0000313" key="2">
    <source>
        <dbReference type="Proteomes" id="UP001470230"/>
    </source>
</evidence>
<reference evidence="1 2" key="1">
    <citation type="submission" date="2024-04" db="EMBL/GenBank/DDBJ databases">
        <title>Tritrichomonas musculus Genome.</title>
        <authorList>
            <person name="Alves-Ferreira E."/>
            <person name="Grigg M."/>
            <person name="Lorenzi H."/>
            <person name="Galac M."/>
        </authorList>
    </citation>
    <scope>NUCLEOTIDE SEQUENCE [LARGE SCALE GENOMIC DNA]</scope>
    <source>
        <strain evidence="1 2">EAF2021</strain>
    </source>
</reference>
<comment type="caution">
    <text evidence="1">The sequence shown here is derived from an EMBL/GenBank/DDBJ whole genome shotgun (WGS) entry which is preliminary data.</text>
</comment>
<evidence type="ECO:0000313" key="1">
    <source>
        <dbReference type="EMBL" id="KAK8871298.1"/>
    </source>
</evidence>
<name>A0ABR2J1F1_9EUKA</name>
<dbReference type="Proteomes" id="UP001470230">
    <property type="component" value="Unassembled WGS sequence"/>
</dbReference>
<gene>
    <name evidence="1" type="ORF">M9Y10_007018</name>
</gene>